<evidence type="ECO:0000259" key="4">
    <source>
        <dbReference type="PROSITE" id="PS50893"/>
    </source>
</evidence>
<name>A0AB74UJM3_9GAMM</name>
<proteinExistence type="predicted"/>
<dbReference type="InterPro" id="IPR003593">
    <property type="entry name" value="AAA+_ATPase"/>
</dbReference>
<dbReference type="InterPro" id="IPR027417">
    <property type="entry name" value="P-loop_NTPase"/>
</dbReference>
<evidence type="ECO:0000256" key="1">
    <source>
        <dbReference type="ARBA" id="ARBA00022448"/>
    </source>
</evidence>
<dbReference type="InterPro" id="IPR032823">
    <property type="entry name" value="BCA_ABC_TP_C"/>
</dbReference>
<dbReference type="CDD" id="cd03219">
    <property type="entry name" value="ABC_Mj1267_LivG_branched"/>
    <property type="match status" value="1"/>
</dbReference>
<keyword evidence="1" id="KW-0813">Transport</keyword>
<sequence>MQQLRELSRPDRVFDFMLPAQSPVDVRHGPILYMEDVSVSFDGFRAIDRLNLTIDDGELRCIIGPNGAGKTTMMDIITGKTRPDSGQVWFGSRHNLLTLDEPRIANLGIGRKFQKPTVFEALDVSENLELAMAGDRRVWRTLLARLDRAGRARIDEVLETIGLTGERHRLAGVLSHGQKQWLEIGMLLMQRPRLLLVDEPVAGMTEPEMQRTAELLTRLAGQQSVVVVEHDMGFVREIARKVTVLHQGSVLAEGSLDQVSSDPRVVEVYLGGDEETNAC</sequence>
<dbReference type="InterPro" id="IPR051120">
    <property type="entry name" value="ABC_AA/LPS_Transport"/>
</dbReference>
<dbReference type="Gene3D" id="3.40.50.300">
    <property type="entry name" value="P-loop containing nucleotide triphosphate hydrolases"/>
    <property type="match status" value="1"/>
</dbReference>
<dbReference type="AlphaFoldDB" id="A0AB74UJM3"/>
<keyword evidence="2" id="KW-0547">Nucleotide-binding</keyword>
<evidence type="ECO:0000256" key="3">
    <source>
        <dbReference type="ARBA" id="ARBA00022840"/>
    </source>
</evidence>
<dbReference type="InterPro" id="IPR017781">
    <property type="entry name" value="ABC_transptr_urea_ATP-bd_UrtD"/>
</dbReference>
<reference evidence="5" key="1">
    <citation type="submission" date="2024-06" db="EMBL/GenBank/DDBJ databases">
        <title>Complete genome of Salinicola endophyticus HNIBRBA4755.</title>
        <authorList>
            <person name="Shin S.Y."/>
            <person name="Kang H."/>
            <person name="Song J."/>
        </authorList>
    </citation>
    <scope>NUCLEOTIDE SEQUENCE</scope>
    <source>
        <strain evidence="5">HNIBRBA4755</strain>
    </source>
</reference>
<accession>A0AB74UJM3</accession>
<dbReference type="SUPFAM" id="SSF52540">
    <property type="entry name" value="P-loop containing nucleoside triphosphate hydrolases"/>
    <property type="match status" value="1"/>
</dbReference>
<dbReference type="GO" id="GO:0005886">
    <property type="term" value="C:plasma membrane"/>
    <property type="evidence" value="ECO:0007669"/>
    <property type="project" value="TreeGrafter"/>
</dbReference>
<dbReference type="FunFam" id="3.40.50.300:FF:000421">
    <property type="entry name" value="Branched-chain amino acid ABC transporter ATP-binding protein"/>
    <property type="match status" value="1"/>
</dbReference>
<dbReference type="EMBL" id="CP159578">
    <property type="protein sequence ID" value="XCJ81460.1"/>
    <property type="molecule type" value="Genomic_DNA"/>
</dbReference>
<dbReference type="GO" id="GO:0016887">
    <property type="term" value="F:ATP hydrolysis activity"/>
    <property type="evidence" value="ECO:0007669"/>
    <property type="project" value="InterPro"/>
</dbReference>
<dbReference type="GO" id="GO:0005524">
    <property type="term" value="F:ATP binding"/>
    <property type="evidence" value="ECO:0007669"/>
    <property type="project" value="UniProtKB-KW"/>
</dbReference>
<dbReference type="PANTHER" id="PTHR45772:SF8">
    <property type="entry name" value="HIGH-AFFINITY BRANCHED-CHAIN AMINO ACID TRANSPORT ATP-BINDING PROTEIN"/>
    <property type="match status" value="1"/>
</dbReference>
<dbReference type="SMART" id="SM00382">
    <property type="entry name" value="AAA"/>
    <property type="match status" value="1"/>
</dbReference>
<evidence type="ECO:0000313" key="5">
    <source>
        <dbReference type="EMBL" id="XCJ81460.1"/>
    </source>
</evidence>
<dbReference type="PANTHER" id="PTHR45772">
    <property type="entry name" value="CONSERVED COMPONENT OF ABC TRANSPORTER FOR NATURAL AMINO ACIDS-RELATED"/>
    <property type="match status" value="1"/>
</dbReference>
<dbReference type="PROSITE" id="PS50893">
    <property type="entry name" value="ABC_TRANSPORTER_2"/>
    <property type="match status" value="1"/>
</dbReference>
<dbReference type="Pfam" id="PF00005">
    <property type="entry name" value="ABC_tran"/>
    <property type="match status" value="1"/>
</dbReference>
<feature type="domain" description="ABC transporter" evidence="4">
    <location>
        <begin position="32"/>
        <end position="272"/>
    </location>
</feature>
<dbReference type="Pfam" id="PF12399">
    <property type="entry name" value="BCA_ABC_TP_C"/>
    <property type="match status" value="1"/>
</dbReference>
<dbReference type="InterPro" id="IPR003439">
    <property type="entry name" value="ABC_transporter-like_ATP-bd"/>
</dbReference>
<dbReference type="NCBIfam" id="TIGR03411">
    <property type="entry name" value="urea_trans_UrtD"/>
    <property type="match status" value="1"/>
</dbReference>
<keyword evidence="3 5" id="KW-0067">ATP-binding</keyword>
<protein>
    <submittedName>
        <fullName evidence="5">Urea ABC transporter ATP-binding protein UrtD</fullName>
    </submittedName>
</protein>
<organism evidence="5">
    <name type="scientific">Salinicola endophyticus</name>
    <dbReference type="NCBI Taxonomy" id="1949083"/>
    <lineage>
        <taxon>Bacteria</taxon>
        <taxon>Pseudomonadati</taxon>
        <taxon>Pseudomonadota</taxon>
        <taxon>Gammaproteobacteria</taxon>
        <taxon>Oceanospirillales</taxon>
        <taxon>Halomonadaceae</taxon>
        <taxon>Salinicola</taxon>
    </lineage>
</organism>
<gene>
    <name evidence="5" type="primary">urtD</name>
    <name evidence="5" type="ORF">ABV408_06965</name>
</gene>
<evidence type="ECO:0000256" key="2">
    <source>
        <dbReference type="ARBA" id="ARBA00022741"/>
    </source>
</evidence>